<reference evidence="1 2" key="1">
    <citation type="submission" date="2018-10" db="EMBL/GenBank/DDBJ databases">
        <authorList>
            <person name="Ekblom R."/>
            <person name="Jareborg N."/>
        </authorList>
    </citation>
    <scope>NUCLEOTIDE SEQUENCE [LARGE SCALE GENOMIC DNA]</scope>
    <source>
        <tissue evidence="1">Muscle</tissue>
    </source>
</reference>
<name>A0A9X9LPT5_GULGU</name>
<evidence type="ECO:0000313" key="1">
    <source>
        <dbReference type="EMBL" id="VCW78682.1"/>
    </source>
</evidence>
<dbReference type="AlphaFoldDB" id="A0A9X9LPT5"/>
<proteinExistence type="predicted"/>
<sequence length="26" mass="2868">MFLCFSLSLGNSLRVLIIRPEAEGTT</sequence>
<keyword evidence="2" id="KW-1185">Reference proteome</keyword>
<organism evidence="1 2">
    <name type="scientific">Gulo gulo</name>
    <name type="common">Wolverine</name>
    <name type="synonym">Gluton</name>
    <dbReference type="NCBI Taxonomy" id="48420"/>
    <lineage>
        <taxon>Eukaryota</taxon>
        <taxon>Metazoa</taxon>
        <taxon>Chordata</taxon>
        <taxon>Craniata</taxon>
        <taxon>Vertebrata</taxon>
        <taxon>Euteleostomi</taxon>
        <taxon>Mammalia</taxon>
        <taxon>Eutheria</taxon>
        <taxon>Laurasiatheria</taxon>
        <taxon>Carnivora</taxon>
        <taxon>Caniformia</taxon>
        <taxon>Musteloidea</taxon>
        <taxon>Mustelidae</taxon>
        <taxon>Guloninae</taxon>
        <taxon>Gulo</taxon>
    </lineage>
</organism>
<evidence type="ECO:0000313" key="2">
    <source>
        <dbReference type="Proteomes" id="UP000269945"/>
    </source>
</evidence>
<dbReference type="Proteomes" id="UP000269945">
    <property type="component" value="Unassembled WGS sequence"/>
</dbReference>
<protein>
    <submittedName>
        <fullName evidence="1">Uncharacterized protein</fullName>
    </submittedName>
</protein>
<dbReference type="EMBL" id="CYRY02010490">
    <property type="protein sequence ID" value="VCW78682.1"/>
    <property type="molecule type" value="Genomic_DNA"/>
</dbReference>
<comment type="caution">
    <text evidence="1">The sequence shown here is derived from an EMBL/GenBank/DDBJ whole genome shotgun (WGS) entry which is preliminary data.</text>
</comment>
<accession>A0A9X9LPT5</accession>
<gene>
    <name evidence="1" type="ORF">BN2614_LOCUS1</name>
</gene>